<dbReference type="GeneID" id="15010942"/>
<dbReference type="EMBL" id="HQ633071">
    <property type="protein sequence ID" value="AGH31554.1"/>
    <property type="molecule type" value="Genomic_DNA"/>
</dbReference>
<reference evidence="1 2" key="1">
    <citation type="submission" date="2010-10" db="EMBL/GenBank/DDBJ databases">
        <title>The Genome Sequence of Synechococcus phage S-SKS1.</title>
        <authorList>
            <consortium name="The Broad Institute Genome Sequencing Platform"/>
            <person name="Henn M.R."/>
            <person name="Clokie M."/>
            <person name="Levin J."/>
            <person name="Malboeuf C."/>
            <person name="Casali M."/>
            <person name="Russ C."/>
            <person name="Lennon N."/>
            <person name="Chapman S.B."/>
            <person name="Erlich R."/>
            <person name="Young S.K."/>
            <person name="Yandava C."/>
            <person name="Zeng Q."/>
            <person name="Alvarado L."/>
            <person name="Anderson S."/>
            <person name="Berlin A."/>
            <person name="Chen Z."/>
            <person name="Freedman E."/>
            <person name="Gellesch M."/>
            <person name="Goldberg J."/>
            <person name="Green L."/>
            <person name="Griggs A."/>
            <person name="Gujja S."/>
            <person name="Heilman E.R."/>
            <person name="Heiman D."/>
            <person name="Hollinger A."/>
            <person name="Howarth C."/>
            <person name="Larson L."/>
            <person name="Mehta T."/>
            <person name="Pearson M."/>
            <person name="Roberts A."/>
            <person name="Ryan E."/>
            <person name="Saif S."/>
            <person name="Shea T."/>
            <person name="Shenoy N."/>
            <person name="Sisk P."/>
            <person name="Stolte C."/>
            <person name="Sykes S."/>
            <person name="White J."/>
            <person name="Haas B."/>
            <person name="Nusbaum C."/>
            <person name="Birren B."/>
        </authorList>
    </citation>
    <scope>NUCLEOTIDE SEQUENCE [LARGE SCALE GENOMIC DNA]</scope>
</reference>
<dbReference type="KEGG" id="vg:15010942"/>
<dbReference type="RefSeq" id="YP_007674406.1">
    <property type="nucleotide sequence ID" value="NC_020851.1"/>
</dbReference>
<evidence type="ECO:0000313" key="1">
    <source>
        <dbReference type="EMBL" id="AGH31554.1"/>
    </source>
</evidence>
<keyword evidence="2" id="KW-1185">Reference proteome</keyword>
<proteinExistence type="predicted"/>
<dbReference type="OrthoDB" id="1088at10239"/>
<evidence type="ECO:0008006" key="3">
    <source>
        <dbReference type="Google" id="ProtNLM"/>
    </source>
</evidence>
<accession>M4QT73</accession>
<evidence type="ECO:0000313" key="2">
    <source>
        <dbReference type="Proteomes" id="UP000201252"/>
    </source>
</evidence>
<organism evidence="1 2">
    <name type="scientific">Synechococcus phage S-SKS1</name>
    <dbReference type="NCBI Taxonomy" id="754042"/>
    <lineage>
        <taxon>Viruses</taxon>
        <taxon>Duplodnaviria</taxon>
        <taxon>Heunggongvirae</taxon>
        <taxon>Uroviricota</taxon>
        <taxon>Caudoviricetes</taxon>
        <taxon>Llyrvirus</taxon>
        <taxon>Llyrvirus SSKS1</taxon>
    </lineage>
</organism>
<dbReference type="SUPFAM" id="SSF56112">
    <property type="entry name" value="Protein kinase-like (PK-like)"/>
    <property type="match status" value="1"/>
</dbReference>
<protein>
    <recommendedName>
        <fullName evidence="3">Aminoglycoside phosphotransferase domain-containing protein</fullName>
    </recommendedName>
</protein>
<sequence>MEFTTRAYNRFTLNPQTKASVIKTSEEDRLKGEANYYLDLPSNLKVFFPRLIDCNLKNPYSLELEYYAYNNLGNVMVSSDYDDTFWENAFDFLLGYINCYKNSQSIDANRRDSLLMFIDKTENEYVNLMYNFDFFRELMNVDEFVLNGKTLKSFDSIWGKIKEFIETKLIEDKFYFIHGDLCFSNILYGVNSITNDLILKMIDPRGMFGETKYYGDPYYDLAKISHSCNGGYEYFIYDKFDVNVNGNQFDLKFENESNKQNINKKFVDLVNRFGFDYQKIILIEGCIFIGMCARHYDSLERQKAMFITGLDILNQIYETL</sequence>
<dbReference type="Proteomes" id="UP000201252">
    <property type="component" value="Segment"/>
</dbReference>
<dbReference type="InterPro" id="IPR011009">
    <property type="entry name" value="Kinase-like_dom_sf"/>
</dbReference>
<name>M4QT73_9CAUD</name>
<gene>
    <name evidence="1" type="ORF">SWZG_00041</name>
</gene>